<keyword evidence="1" id="KW-1133">Transmembrane helix</keyword>
<gene>
    <name evidence="2" type="ORF">S01H4_48411</name>
</gene>
<organism evidence="2">
    <name type="scientific">marine sediment metagenome</name>
    <dbReference type="NCBI Taxonomy" id="412755"/>
    <lineage>
        <taxon>unclassified sequences</taxon>
        <taxon>metagenomes</taxon>
        <taxon>ecological metagenomes</taxon>
    </lineage>
</organism>
<feature type="transmembrane region" description="Helical" evidence="1">
    <location>
        <begin position="28"/>
        <end position="47"/>
    </location>
</feature>
<keyword evidence="1" id="KW-0812">Transmembrane</keyword>
<reference evidence="2" key="1">
    <citation type="journal article" date="2014" name="Front. Microbiol.">
        <title>High frequency of phylogenetically diverse reductive dehalogenase-homologous genes in deep subseafloor sedimentary metagenomes.</title>
        <authorList>
            <person name="Kawai M."/>
            <person name="Futagami T."/>
            <person name="Toyoda A."/>
            <person name="Takaki Y."/>
            <person name="Nishi S."/>
            <person name="Hori S."/>
            <person name="Arai W."/>
            <person name="Tsubouchi T."/>
            <person name="Morono Y."/>
            <person name="Uchiyama I."/>
            <person name="Ito T."/>
            <person name="Fujiyama A."/>
            <person name="Inagaki F."/>
            <person name="Takami H."/>
        </authorList>
    </citation>
    <scope>NUCLEOTIDE SEQUENCE</scope>
    <source>
        <strain evidence="2">Expedition CK06-06</strain>
    </source>
</reference>
<evidence type="ECO:0000256" key="1">
    <source>
        <dbReference type="SAM" id="Phobius"/>
    </source>
</evidence>
<keyword evidence="1" id="KW-0472">Membrane</keyword>
<dbReference type="EMBL" id="BART01027290">
    <property type="protein sequence ID" value="GAG91552.1"/>
    <property type="molecule type" value="Genomic_DNA"/>
</dbReference>
<sequence>MSENENNDNGEMKFNFWTIDRSMGESRFAQVLGVLLFIGIVIFSILFKMGYFGI</sequence>
<name>X1CEN5_9ZZZZ</name>
<dbReference type="AlphaFoldDB" id="X1CEN5"/>
<evidence type="ECO:0000313" key="2">
    <source>
        <dbReference type="EMBL" id="GAG91552.1"/>
    </source>
</evidence>
<comment type="caution">
    <text evidence="2">The sequence shown here is derived from an EMBL/GenBank/DDBJ whole genome shotgun (WGS) entry which is preliminary data.</text>
</comment>
<accession>X1CEN5</accession>
<protein>
    <submittedName>
        <fullName evidence="2">Uncharacterized protein</fullName>
    </submittedName>
</protein>
<proteinExistence type="predicted"/>